<feature type="domain" description="Helicase ATP-binding" evidence="3">
    <location>
        <begin position="69"/>
        <end position="246"/>
    </location>
</feature>
<dbReference type="Pfam" id="PF22982">
    <property type="entry name" value="WHD_HRQ1"/>
    <property type="match status" value="1"/>
</dbReference>
<dbReference type="SMART" id="SM00490">
    <property type="entry name" value="HELICc"/>
    <property type="match status" value="1"/>
</dbReference>
<keyword evidence="5" id="KW-0347">Helicase</keyword>
<evidence type="ECO:0000259" key="4">
    <source>
        <dbReference type="PROSITE" id="PS51194"/>
    </source>
</evidence>
<dbReference type="AlphaFoldDB" id="A0A4Q7J2E3"/>
<feature type="domain" description="Helicase C-terminal" evidence="4">
    <location>
        <begin position="287"/>
        <end position="440"/>
    </location>
</feature>
<accession>A0A4Q7J2E3</accession>
<dbReference type="PANTHER" id="PTHR47957">
    <property type="entry name" value="ATP-DEPENDENT HELICASE HRQ1"/>
    <property type="match status" value="1"/>
</dbReference>
<dbReference type="SUPFAM" id="SSF52540">
    <property type="entry name" value="P-loop containing nucleoside triphosphate hydrolases"/>
    <property type="match status" value="1"/>
</dbReference>
<evidence type="ECO:0000256" key="2">
    <source>
        <dbReference type="ARBA" id="ARBA00022840"/>
    </source>
</evidence>
<evidence type="ECO:0000256" key="1">
    <source>
        <dbReference type="ARBA" id="ARBA00022741"/>
    </source>
</evidence>
<dbReference type="InterPro" id="IPR055227">
    <property type="entry name" value="HRQ1_WHD"/>
</dbReference>
<dbReference type="GO" id="GO:0005524">
    <property type="term" value="F:ATP binding"/>
    <property type="evidence" value="ECO:0007669"/>
    <property type="project" value="UniProtKB-KW"/>
</dbReference>
<dbReference type="InterPro" id="IPR022307">
    <property type="entry name" value="Helicase_put_actinobac"/>
</dbReference>
<keyword evidence="5" id="KW-0378">Hydrolase</keyword>
<proteinExistence type="predicted"/>
<dbReference type="Pfam" id="PF09369">
    <property type="entry name" value="MZB"/>
    <property type="match status" value="1"/>
</dbReference>
<dbReference type="Pfam" id="PF00271">
    <property type="entry name" value="Helicase_C"/>
    <property type="match status" value="1"/>
</dbReference>
<dbReference type="PANTHER" id="PTHR47957:SF3">
    <property type="entry name" value="ATP-DEPENDENT HELICASE HRQ1"/>
    <property type="match status" value="1"/>
</dbReference>
<evidence type="ECO:0000259" key="3">
    <source>
        <dbReference type="PROSITE" id="PS51192"/>
    </source>
</evidence>
<dbReference type="Proteomes" id="UP000292003">
    <property type="component" value="Unassembled WGS sequence"/>
</dbReference>
<dbReference type="FunFam" id="3.40.50.300:FF:001137">
    <property type="entry name" value="DEAD/DEAH box helicase"/>
    <property type="match status" value="1"/>
</dbReference>
<sequence length="805" mass="85423">MVASGRAQRLLGRVTAGIPESESPVTHVASLPAQPSRFADWPDWAPEAVVTALRECGVERPWTHQVEAASAAWAGEHVVVATGTASGKSLAYQLPVLSRLVADDKAGALYLSPTKALGADQLRSVSSLDIKGVRAATYDGDTPLAERDWVRAHSRWVFTNPDMLHRGILSAHTKWSRLFRKLSYVVVDECHGYRGVFGSHVALLLRRLQRVARHYGSDPVFVLASATTAEPAAFARRLTGKECRAVVDDGSPRGSRTVALWEPPLLDDFGGENGAPIRRSAGAETARILAELVIEGARSLAFVRSRRGAELTALGARRILSEVDPELPERVAAYRAGFLPEERRALEKALLTGDLLGVATTNALELGVDIAGLDAVVLAGYPGTLASFWQQAGRAGRSGDEALVVFVARDDPLDTYLVHHPAAVLERPVETAVLDPGNPYVLAPQLACAAAELPLTTGELELFGGEQARQVVDSLVADRLLRRRASGWYWTSRDRPHGEVDIRGSGGDQVAVVEADTGRLLGTVDFGSSFTTVHPGAVYLHQGVSYVVDDLDLADGLAMVHAEDPEWTTSAREVVDVAVLDVAERTDYGGVSVYLGEVAVTSQVVGYLRRLPSGEVLDQVPLDLPEQVLRTRAVWYTVTEELLVGTGSSGRTPGSAGLVPAAVPGALHAAEHAAIGLLPLFATCDRWDIGGLSTALHADTGEATVFVHDGHPGGAGFADRGHSALVPWLAATREAIISCECPAGCPSCVQSPKCGNGNEPLDKAGAVAVLDTVLGALRRHGARHGHEVDEVVEDQAATEASATAR</sequence>
<dbReference type="Gene3D" id="3.40.50.300">
    <property type="entry name" value="P-loop containing nucleotide triphosphate hydrolases"/>
    <property type="match status" value="2"/>
</dbReference>
<dbReference type="NCBIfam" id="TIGR03817">
    <property type="entry name" value="DECH_helic"/>
    <property type="match status" value="1"/>
</dbReference>
<dbReference type="InterPro" id="IPR027417">
    <property type="entry name" value="P-loop_NTPase"/>
</dbReference>
<dbReference type="RefSeq" id="WP_130477343.1">
    <property type="nucleotide sequence ID" value="NZ_SFCC01000011.1"/>
</dbReference>
<reference evidence="5 6" key="1">
    <citation type="submission" date="2019-02" db="EMBL/GenBank/DDBJ databases">
        <title>Draft genome sequence of Amycolatopsis sp. 8-3EHSu isolated from roots of Suaeda maritima.</title>
        <authorList>
            <person name="Duangmal K."/>
            <person name="Chantavorakit T."/>
        </authorList>
    </citation>
    <scope>NUCLEOTIDE SEQUENCE [LARGE SCALE GENOMIC DNA]</scope>
    <source>
        <strain evidence="5 6">8-3EHSu</strain>
    </source>
</reference>
<dbReference type="SMART" id="SM00487">
    <property type="entry name" value="DEXDc"/>
    <property type="match status" value="1"/>
</dbReference>
<dbReference type="Pfam" id="PF00270">
    <property type="entry name" value="DEAD"/>
    <property type="match status" value="1"/>
</dbReference>
<dbReference type="InterPro" id="IPR014001">
    <property type="entry name" value="Helicase_ATP-bd"/>
</dbReference>
<dbReference type="PROSITE" id="PS51194">
    <property type="entry name" value="HELICASE_CTER"/>
    <property type="match status" value="1"/>
</dbReference>
<dbReference type="InterPro" id="IPR011545">
    <property type="entry name" value="DEAD/DEAH_box_helicase_dom"/>
</dbReference>
<dbReference type="InterPro" id="IPR018973">
    <property type="entry name" value="MZB"/>
</dbReference>
<keyword evidence="6" id="KW-1185">Reference proteome</keyword>
<protein>
    <submittedName>
        <fullName evidence="5">DEAD/DEAH box helicase</fullName>
    </submittedName>
</protein>
<gene>
    <name evidence="5" type="ORF">EWH70_21810</name>
</gene>
<dbReference type="GO" id="GO:0006289">
    <property type="term" value="P:nucleotide-excision repair"/>
    <property type="evidence" value="ECO:0007669"/>
    <property type="project" value="TreeGrafter"/>
</dbReference>
<evidence type="ECO:0000313" key="5">
    <source>
        <dbReference type="EMBL" id="RZQ61610.1"/>
    </source>
</evidence>
<organism evidence="5 6">
    <name type="scientific">Amycolatopsis suaedae</name>
    <dbReference type="NCBI Taxonomy" id="2510978"/>
    <lineage>
        <taxon>Bacteria</taxon>
        <taxon>Bacillati</taxon>
        <taxon>Actinomycetota</taxon>
        <taxon>Actinomycetes</taxon>
        <taxon>Pseudonocardiales</taxon>
        <taxon>Pseudonocardiaceae</taxon>
        <taxon>Amycolatopsis</taxon>
    </lineage>
</organism>
<keyword evidence="1" id="KW-0547">Nucleotide-binding</keyword>
<comment type="caution">
    <text evidence="5">The sequence shown here is derived from an EMBL/GenBank/DDBJ whole genome shotgun (WGS) entry which is preliminary data.</text>
</comment>
<evidence type="ECO:0000313" key="6">
    <source>
        <dbReference type="Proteomes" id="UP000292003"/>
    </source>
</evidence>
<name>A0A4Q7J2E3_9PSEU</name>
<dbReference type="GO" id="GO:0043138">
    <property type="term" value="F:3'-5' DNA helicase activity"/>
    <property type="evidence" value="ECO:0007669"/>
    <property type="project" value="TreeGrafter"/>
</dbReference>
<keyword evidence="2" id="KW-0067">ATP-binding</keyword>
<dbReference type="CDD" id="cd18797">
    <property type="entry name" value="SF2_C_Hrq"/>
    <property type="match status" value="1"/>
</dbReference>
<dbReference type="PROSITE" id="PS51192">
    <property type="entry name" value="HELICASE_ATP_BIND_1"/>
    <property type="match status" value="1"/>
</dbReference>
<dbReference type="InterPro" id="IPR001650">
    <property type="entry name" value="Helicase_C-like"/>
</dbReference>
<dbReference type="OrthoDB" id="143059at2"/>
<dbReference type="GO" id="GO:0036297">
    <property type="term" value="P:interstrand cross-link repair"/>
    <property type="evidence" value="ECO:0007669"/>
    <property type="project" value="TreeGrafter"/>
</dbReference>
<dbReference type="EMBL" id="SFCC01000011">
    <property type="protein sequence ID" value="RZQ61610.1"/>
    <property type="molecule type" value="Genomic_DNA"/>
</dbReference>
<dbReference type="CDD" id="cd17923">
    <property type="entry name" value="DEXHc_Hrq1-like"/>
    <property type="match status" value="1"/>
</dbReference>
<dbReference type="GO" id="GO:0003676">
    <property type="term" value="F:nucleic acid binding"/>
    <property type="evidence" value="ECO:0007669"/>
    <property type="project" value="InterPro"/>
</dbReference>